<feature type="region of interest" description="Disordered" evidence="1">
    <location>
        <begin position="1"/>
        <end position="34"/>
    </location>
</feature>
<protein>
    <submittedName>
        <fullName evidence="2">Uncharacterized protein</fullName>
    </submittedName>
</protein>
<reference evidence="2" key="2">
    <citation type="submission" date="2020-05" db="UniProtKB">
        <authorList>
            <consortium name="EnsemblMetazoa"/>
        </authorList>
    </citation>
    <scope>IDENTIFICATION</scope>
    <source>
        <strain evidence="2">IAEA</strain>
    </source>
</reference>
<organism evidence="2 3">
    <name type="scientific">Glossina pallidipes</name>
    <name type="common">Tsetse fly</name>
    <dbReference type="NCBI Taxonomy" id="7398"/>
    <lineage>
        <taxon>Eukaryota</taxon>
        <taxon>Metazoa</taxon>
        <taxon>Ecdysozoa</taxon>
        <taxon>Arthropoda</taxon>
        <taxon>Hexapoda</taxon>
        <taxon>Insecta</taxon>
        <taxon>Pterygota</taxon>
        <taxon>Neoptera</taxon>
        <taxon>Endopterygota</taxon>
        <taxon>Diptera</taxon>
        <taxon>Brachycera</taxon>
        <taxon>Muscomorpha</taxon>
        <taxon>Hippoboscoidea</taxon>
        <taxon>Glossinidae</taxon>
        <taxon>Glossina</taxon>
    </lineage>
</organism>
<accession>A0A1A9ZKI1</accession>
<dbReference type="EnsemblMetazoa" id="GPAI017625-RA">
    <property type="protein sequence ID" value="GPAI017625-PA"/>
    <property type="gene ID" value="GPAI017625"/>
</dbReference>
<name>A0A1A9ZKI1_GLOPL</name>
<dbReference type="Proteomes" id="UP000092445">
    <property type="component" value="Unassembled WGS sequence"/>
</dbReference>
<evidence type="ECO:0000256" key="1">
    <source>
        <dbReference type="SAM" id="MobiDB-lite"/>
    </source>
</evidence>
<evidence type="ECO:0000313" key="3">
    <source>
        <dbReference type="Proteomes" id="UP000092445"/>
    </source>
</evidence>
<reference evidence="3" key="1">
    <citation type="submission" date="2014-03" db="EMBL/GenBank/DDBJ databases">
        <authorList>
            <person name="Aksoy S."/>
            <person name="Warren W."/>
            <person name="Wilson R.K."/>
        </authorList>
    </citation>
    <scope>NUCLEOTIDE SEQUENCE [LARGE SCALE GENOMIC DNA]</scope>
    <source>
        <strain evidence="3">IAEA</strain>
    </source>
</reference>
<dbReference type="PROSITE" id="PS51257">
    <property type="entry name" value="PROKAR_LIPOPROTEIN"/>
    <property type="match status" value="1"/>
</dbReference>
<feature type="compositionally biased region" description="Polar residues" evidence="1">
    <location>
        <begin position="1"/>
        <end position="10"/>
    </location>
</feature>
<sequence length="128" mass="14340">MTASRLQAKSTNKETHKTNKQTNQPASSLASCETTSPKHFSPLQMYLDMISIASAEEIMFHSLVDRVDTLKTVLCFTTRYEASLVKVQGKRYALTLASSAMNKPVSNDAPRKYLYFVMVHTSVIAFKN</sequence>
<evidence type="ECO:0000313" key="2">
    <source>
        <dbReference type="EnsemblMetazoa" id="GPAI017625-PA"/>
    </source>
</evidence>
<dbReference type="AlphaFoldDB" id="A0A1A9ZKI1"/>
<feature type="compositionally biased region" description="Polar residues" evidence="1">
    <location>
        <begin position="20"/>
        <end position="34"/>
    </location>
</feature>
<keyword evidence="3" id="KW-1185">Reference proteome</keyword>
<proteinExistence type="predicted"/>
<dbReference type="VEuPathDB" id="VectorBase:GPAI017625"/>